<proteinExistence type="predicted"/>
<comment type="caution">
    <text evidence="9">The sequence shown here is derived from an EMBL/GenBank/DDBJ whole genome shotgun (WGS) entry which is preliminary data.</text>
</comment>
<evidence type="ECO:0000259" key="8">
    <source>
        <dbReference type="Pfam" id="PF25183"/>
    </source>
</evidence>
<dbReference type="InterPro" id="IPR057601">
    <property type="entry name" value="Oar-like_b-barrel"/>
</dbReference>
<keyword evidence="9" id="KW-0675">Receptor</keyword>
<dbReference type="PANTHER" id="PTHR30069">
    <property type="entry name" value="TONB-DEPENDENT OUTER MEMBRANE RECEPTOR"/>
    <property type="match status" value="1"/>
</dbReference>
<gene>
    <name evidence="9" type="ORF">BDD14_5292</name>
</gene>
<evidence type="ECO:0000256" key="6">
    <source>
        <dbReference type="ARBA" id="ARBA00023136"/>
    </source>
</evidence>
<keyword evidence="5" id="KW-0732">Signal</keyword>
<name>A0A4Q7Z226_9BACT</name>
<evidence type="ECO:0000313" key="9">
    <source>
        <dbReference type="EMBL" id="RZU43613.1"/>
    </source>
</evidence>
<dbReference type="PANTHER" id="PTHR30069:SF29">
    <property type="entry name" value="HEMOGLOBIN AND HEMOGLOBIN-HAPTOGLOBIN-BINDING PROTEIN 1-RELATED"/>
    <property type="match status" value="1"/>
</dbReference>
<keyword evidence="2" id="KW-0813">Transport</keyword>
<keyword evidence="6" id="KW-0472">Membrane</keyword>
<evidence type="ECO:0000256" key="5">
    <source>
        <dbReference type="ARBA" id="ARBA00022729"/>
    </source>
</evidence>
<organism evidence="9 10">
    <name type="scientific">Edaphobacter modestus</name>
    <dbReference type="NCBI Taxonomy" id="388466"/>
    <lineage>
        <taxon>Bacteria</taxon>
        <taxon>Pseudomonadati</taxon>
        <taxon>Acidobacteriota</taxon>
        <taxon>Terriglobia</taxon>
        <taxon>Terriglobales</taxon>
        <taxon>Acidobacteriaceae</taxon>
        <taxon>Edaphobacter</taxon>
    </lineage>
</organism>
<comment type="subcellular location">
    <subcellularLocation>
        <location evidence="1">Cell outer membrane</location>
        <topology evidence="1">Multi-pass membrane protein</topology>
    </subcellularLocation>
</comment>
<dbReference type="InterPro" id="IPR036942">
    <property type="entry name" value="Beta-barrel_TonB_sf"/>
</dbReference>
<evidence type="ECO:0000256" key="7">
    <source>
        <dbReference type="ARBA" id="ARBA00023237"/>
    </source>
</evidence>
<feature type="domain" description="TonB-dependent transporter Oar-like beta-barrel" evidence="8">
    <location>
        <begin position="534"/>
        <end position="749"/>
    </location>
</feature>
<dbReference type="EMBL" id="SHKW01000001">
    <property type="protein sequence ID" value="RZU43613.1"/>
    <property type="molecule type" value="Genomic_DNA"/>
</dbReference>
<reference evidence="9 10" key="1">
    <citation type="submission" date="2019-02" db="EMBL/GenBank/DDBJ databases">
        <title>Genomic Encyclopedia of Archaeal and Bacterial Type Strains, Phase II (KMG-II): from individual species to whole genera.</title>
        <authorList>
            <person name="Goeker M."/>
        </authorList>
    </citation>
    <scope>NUCLEOTIDE SEQUENCE [LARGE SCALE GENOMIC DNA]</scope>
    <source>
        <strain evidence="9 10">DSM 18101</strain>
    </source>
</reference>
<dbReference type="AlphaFoldDB" id="A0A4Q7Z226"/>
<keyword evidence="10" id="KW-1185">Reference proteome</keyword>
<dbReference type="SUPFAM" id="SSF56935">
    <property type="entry name" value="Porins"/>
    <property type="match status" value="1"/>
</dbReference>
<keyword evidence="3" id="KW-1134">Transmembrane beta strand</keyword>
<dbReference type="InterPro" id="IPR039426">
    <property type="entry name" value="TonB-dep_rcpt-like"/>
</dbReference>
<evidence type="ECO:0000256" key="1">
    <source>
        <dbReference type="ARBA" id="ARBA00004571"/>
    </source>
</evidence>
<dbReference type="Gene3D" id="2.40.170.20">
    <property type="entry name" value="TonB-dependent receptor, beta-barrel domain"/>
    <property type="match status" value="1"/>
</dbReference>
<protein>
    <submittedName>
        <fullName evidence="9">Outer membrane receptor protein involved in Fe transport</fullName>
    </submittedName>
</protein>
<evidence type="ECO:0000256" key="4">
    <source>
        <dbReference type="ARBA" id="ARBA00022692"/>
    </source>
</evidence>
<accession>A0A4Q7Z226</accession>
<evidence type="ECO:0000256" key="3">
    <source>
        <dbReference type="ARBA" id="ARBA00022452"/>
    </source>
</evidence>
<keyword evidence="7" id="KW-0998">Cell outer membrane</keyword>
<dbReference type="GO" id="GO:0015344">
    <property type="term" value="F:siderophore uptake transmembrane transporter activity"/>
    <property type="evidence" value="ECO:0007669"/>
    <property type="project" value="TreeGrafter"/>
</dbReference>
<evidence type="ECO:0000256" key="2">
    <source>
        <dbReference type="ARBA" id="ARBA00022448"/>
    </source>
</evidence>
<dbReference type="GO" id="GO:0044718">
    <property type="term" value="P:siderophore transmembrane transport"/>
    <property type="evidence" value="ECO:0007669"/>
    <property type="project" value="TreeGrafter"/>
</dbReference>
<evidence type="ECO:0000313" key="10">
    <source>
        <dbReference type="Proteomes" id="UP000292958"/>
    </source>
</evidence>
<dbReference type="Proteomes" id="UP000292958">
    <property type="component" value="Unassembled WGS sequence"/>
</dbReference>
<sequence>MKLWSRSDKEQREPAKSVRVGAWVRRRALLTFALVGLFRPYLQGYQGSQDAPLTVSIADADGGAVPNVEVVLMREGKLLARMKTGPDGRASARVSRGLVTFFVHQTGYIPVEQVVDTRTMPGPVLEIRILPVPQAHETVNVQATTEDISEQSSSPGVSIKPAEANESPIRPLTLTDALPLVPGVVRAPNGQTQIEGSGEMHSALVINSVDVSDPATGRFGLSVPIDVVDSLHVLTSPYLAQYGRFTAAVVTAETRPGGNKWHFDLNDPLPEFRIRSGHLRGLKSATPRISFGGPIVQNRAFFSEGLEFVDNKIPIRTLPFPFNETKITSVNSFTQTDFTLTPRQTLTASFHAAPQSIRYANLDFFSPQEVTPNDDTRSYTGAITHRLAIGEGLLQSTFSLSDIATTISPQGNLGMIVLPTGNSGNYFSDQQRHSRRFEWNELWSLEPITGLGMHKIQFGSSVASTNDEGQLHAKTITIFDGQGAKLRTIDFTPGSSFDRSDLQPAIFVQDHWTFNSHLVIDAGIRAEAQTITATTRFCTRMGFVWSPTVSGRTTVRGGIGAFYDSVPLNVYAFSNYPEQIITTYQPDGTIVGTPQHYLNLTSEAAASEFPFIDRDYKIGNFAPYTVAWNLEAEHRFSEHLTMRAKYLESHGSGLITISPQVVQGQNAFVLAGDGSSKYRQFELTAQLAFQPNNRIYASYVRSLSQGTLNESDTYLGDSSSPFIRGNLYTNRAGDLPNRFLTWGSLALPWKVKVYPMIEWRSGFPYQSVDVYQNYIQSTKADSARFPTYFSADARVAKDIKLNSKYTLRPSISITNITNNFNALEVHASTADPQYGQFFGNYDRHMRFDLDLVF</sequence>
<dbReference type="Pfam" id="PF25183">
    <property type="entry name" value="OMP_b-brl_4"/>
    <property type="match status" value="1"/>
</dbReference>
<dbReference type="GO" id="GO:0009279">
    <property type="term" value="C:cell outer membrane"/>
    <property type="evidence" value="ECO:0007669"/>
    <property type="project" value="UniProtKB-SubCell"/>
</dbReference>
<keyword evidence="4" id="KW-0812">Transmembrane</keyword>